<dbReference type="GO" id="GO:0032993">
    <property type="term" value="C:protein-DNA complex"/>
    <property type="evidence" value="ECO:0007669"/>
    <property type="project" value="TreeGrafter"/>
</dbReference>
<name>A0A0H2XPI2_BURO1</name>
<dbReference type="CDD" id="cd17574">
    <property type="entry name" value="REC_OmpR"/>
    <property type="match status" value="1"/>
</dbReference>
<dbReference type="GO" id="GO:0000976">
    <property type="term" value="F:transcription cis-regulatory region binding"/>
    <property type="evidence" value="ECO:0007669"/>
    <property type="project" value="TreeGrafter"/>
</dbReference>
<dbReference type="SMART" id="SM00862">
    <property type="entry name" value="Trans_reg_C"/>
    <property type="match status" value="1"/>
</dbReference>
<dbReference type="Gene3D" id="1.10.10.10">
    <property type="entry name" value="Winged helix-like DNA-binding domain superfamily/Winged helix DNA-binding domain"/>
    <property type="match status" value="1"/>
</dbReference>
<dbReference type="InterPro" id="IPR039420">
    <property type="entry name" value="WalR-like"/>
</dbReference>
<feature type="modified residue" description="4-aspartylphosphate" evidence="4">
    <location>
        <position position="113"/>
    </location>
</feature>
<feature type="domain" description="Response regulatory" evidence="6">
    <location>
        <begin position="64"/>
        <end position="180"/>
    </location>
</feature>
<dbReference type="PANTHER" id="PTHR48111">
    <property type="entry name" value="REGULATOR OF RPOS"/>
    <property type="match status" value="1"/>
</dbReference>
<evidence type="ECO:0000256" key="1">
    <source>
        <dbReference type="ARBA" id="ARBA00022553"/>
    </source>
</evidence>
<organism evidence="8">
    <name type="scientific">Burkholderia orbicola (strain AU 1054)</name>
    <dbReference type="NCBI Taxonomy" id="331271"/>
    <lineage>
        <taxon>Bacteria</taxon>
        <taxon>Pseudomonadati</taxon>
        <taxon>Pseudomonadota</taxon>
        <taxon>Betaproteobacteria</taxon>
        <taxon>Burkholderiales</taxon>
        <taxon>Burkholderiaceae</taxon>
        <taxon>Burkholderia</taxon>
        <taxon>Burkholderia cepacia complex</taxon>
        <taxon>Burkholderia orbicola</taxon>
    </lineage>
</organism>
<evidence type="ECO:0000259" key="7">
    <source>
        <dbReference type="PROSITE" id="PS51755"/>
    </source>
</evidence>
<dbReference type="InterPro" id="IPR001867">
    <property type="entry name" value="OmpR/PhoB-type_DNA-bd"/>
</dbReference>
<dbReference type="Pfam" id="PF00486">
    <property type="entry name" value="Trans_reg_C"/>
    <property type="match status" value="1"/>
</dbReference>
<dbReference type="GO" id="GO:0005829">
    <property type="term" value="C:cytosol"/>
    <property type="evidence" value="ECO:0007669"/>
    <property type="project" value="TreeGrafter"/>
</dbReference>
<dbReference type="AlphaFoldDB" id="A0A0H2XPI2"/>
<evidence type="ECO:0000256" key="2">
    <source>
        <dbReference type="ARBA" id="ARBA00023012"/>
    </source>
</evidence>
<dbReference type="PROSITE" id="PS51755">
    <property type="entry name" value="OMPR_PHOB"/>
    <property type="match status" value="1"/>
</dbReference>
<dbReference type="InterPro" id="IPR016032">
    <property type="entry name" value="Sig_transdc_resp-reg_C-effctor"/>
</dbReference>
<dbReference type="InterPro" id="IPR001789">
    <property type="entry name" value="Sig_transdc_resp-reg_receiver"/>
</dbReference>
<dbReference type="InterPro" id="IPR036388">
    <property type="entry name" value="WH-like_DNA-bd_sf"/>
</dbReference>
<evidence type="ECO:0000256" key="5">
    <source>
        <dbReference type="PROSITE-ProRule" id="PRU01091"/>
    </source>
</evidence>
<dbReference type="HOGENOM" id="CLU_000445_30_0_4"/>
<accession>A0A0H2XPI2</accession>
<feature type="domain" description="OmpR/PhoB-type" evidence="7">
    <location>
        <begin position="190"/>
        <end position="289"/>
    </location>
</feature>
<dbReference type="Pfam" id="PF00072">
    <property type="entry name" value="Response_reg"/>
    <property type="match status" value="1"/>
</dbReference>
<dbReference type="Gene3D" id="3.40.50.2300">
    <property type="match status" value="1"/>
</dbReference>
<evidence type="ECO:0000256" key="3">
    <source>
        <dbReference type="ARBA" id="ARBA00023125"/>
    </source>
</evidence>
<dbReference type="PROSITE" id="PS50110">
    <property type="entry name" value="RESPONSE_REGULATORY"/>
    <property type="match status" value="1"/>
</dbReference>
<proteinExistence type="predicted"/>
<evidence type="ECO:0000256" key="4">
    <source>
        <dbReference type="PROSITE-ProRule" id="PRU00169"/>
    </source>
</evidence>
<dbReference type="CDD" id="cd00383">
    <property type="entry name" value="trans_reg_C"/>
    <property type="match status" value="1"/>
</dbReference>
<dbReference type="InterPro" id="IPR011006">
    <property type="entry name" value="CheY-like_superfamily"/>
</dbReference>
<gene>
    <name evidence="8" type="ordered locus">Bcen_0954</name>
</gene>
<dbReference type="EMBL" id="CP000378">
    <property type="protein sequence ID" value="ABF75863.1"/>
    <property type="molecule type" value="Genomic_DNA"/>
</dbReference>
<keyword evidence="3 5" id="KW-0238">DNA-binding</keyword>
<protein>
    <submittedName>
        <fullName evidence="8">Two component transcriptional regulator, winged helix family</fullName>
    </submittedName>
</protein>
<feature type="DNA-binding region" description="OmpR/PhoB-type" evidence="5">
    <location>
        <begin position="190"/>
        <end position="289"/>
    </location>
</feature>
<dbReference type="GO" id="GO:0000156">
    <property type="term" value="F:phosphorelay response regulator activity"/>
    <property type="evidence" value="ECO:0007669"/>
    <property type="project" value="TreeGrafter"/>
</dbReference>
<sequence length="296" mass="33528" precursor="true">MMKSPVRPCPVFEIFSRARRFAQVARAANDGSLACIRRRAQVARPGQAREPNGRIDFDLRGAMRIAVLDDDPAQTDFVSQTLTAVGHTCYAFKEGKALKKRLQRETFDLLVLDWNVPDMSGEEVLKWVRANQTEHSLPIIFMTSRDDEAGITQILNAGADDYVVKPVSGPILRARIGSLLRRAYPVNAEATVREFDQFRFDVNLKQAYVGDKAVSLTQKEFELALLLFQHLDRPLSRAHILDLVWKQATDIPSRTMDTHISMLRTKLGLRPENGYRLAPIYGYGYRLERVGQGEPE</sequence>
<dbReference type="SUPFAM" id="SSF52172">
    <property type="entry name" value="CheY-like"/>
    <property type="match status" value="1"/>
</dbReference>
<dbReference type="SUPFAM" id="SSF46894">
    <property type="entry name" value="C-terminal effector domain of the bipartite response regulators"/>
    <property type="match status" value="1"/>
</dbReference>
<evidence type="ECO:0000259" key="6">
    <source>
        <dbReference type="PROSITE" id="PS50110"/>
    </source>
</evidence>
<dbReference type="GO" id="GO:0006355">
    <property type="term" value="P:regulation of DNA-templated transcription"/>
    <property type="evidence" value="ECO:0007669"/>
    <property type="project" value="InterPro"/>
</dbReference>
<reference evidence="8" key="1">
    <citation type="submission" date="2006-05" db="EMBL/GenBank/DDBJ databases">
        <title>Complete sequence of chromosome 1 of Burkholderia cenocepacia AU 1054.</title>
        <authorList>
            <consortium name="US DOE Joint Genome Institute"/>
            <person name="Copeland A."/>
            <person name="Lucas S."/>
            <person name="Lapidus A."/>
            <person name="Barry K."/>
            <person name="Detter J.C."/>
            <person name="Glavina del Rio T."/>
            <person name="Hammon N."/>
            <person name="Israni S."/>
            <person name="Dalin E."/>
            <person name="Tice H."/>
            <person name="Pitluck S."/>
            <person name="Chain P."/>
            <person name="Malfatti S."/>
            <person name="Shin M."/>
            <person name="Vergez L."/>
            <person name="Schmutz J."/>
            <person name="Larimer F."/>
            <person name="Land M."/>
            <person name="Hauser L."/>
            <person name="Kyrpides N."/>
            <person name="Lykidis A."/>
            <person name="LiPuma J.J."/>
            <person name="Konstantinidis K."/>
            <person name="Tiedje J.M."/>
            <person name="Richardson P."/>
        </authorList>
    </citation>
    <scope>NUCLEOTIDE SEQUENCE [LARGE SCALE GENOMIC DNA]</scope>
    <source>
        <strain evidence="8">AU 1054</strain>
    </source>
</reference>
<dbReference type="PANTHER" id="PTHR48111:SF40">
    <property type="entry name" value="PHOSPHATE REGULON TRANSCRIPTIONAL REGULATORY PROTEIN PHOB"/>
    <property type="match status" value="1"/>
</dbReference>
<dbReference type="SMART" id="SM00448">
    <property type="entry name" value="REC"/>
    <property type="match status" value="1"/>
</dbReference>
<keyword evidence="2" id="KW-0902">Two-component regulatory system</keyword>
<evidence type="ECO:0000313" key="8">
    <source>
        <dbReference type="EMBL" id="ABF75863.1"/>
    </source>
</evidence>
<keyword evidence="1 4" id="KW-0597">Phosphoprotein</keyword>